<evidence type="ECO:0000256" key="1">
    <source>
        <dbReference type="ARBA" id="ARBA00010233"/>
    </source>
</evidence>
<dbReference type="PIRSF" id="PIRSF028757">
    <property type="entry name" value="LD-carboxypeptidase"/>
    <property type="match status" value="1"/>
</dbReference>
<evidence type="ECO:0000256" key="6">
    <source>
        <dbReference type="PIRSR" id="PIRSR028757-1"/>
    </source>
</evidence>
<keyword evidence="2 9" id="KW-0121">Carboxypeptidase</keyword>
<dbReference type="Pfam" id="PF02016">
    <property type="entry name" value="Peptidase_S66"/>
    <property type="match status" value="1"/>
</dbReference>
<evidence type="ECO:0000256" key="3">
    <source>
        <dbReference type="ARBA" id="ARBA00022670"/>
    </source>
</evidence>
<dbReference type="GO" id="GO:0004180">
    <property type="term" value="F:carboxypeptidase activity"/>
    <property type="evidence" value="ECO:0007669"/>
    <property type="project" value="UniProtKB-KW"/>
</dbReference>
<dbReference type="EMBL" id="VAFM01000001">
    <property type="protein sequence ID" value="TKW61841.1"/>
    <property type="molecule type" value="Genomic_DNA"/>
</dbReference>
<dbReference type="Gene3D" id="3.40.50.10740">
    <property type="entry name" value="Class I glutamine amidotransferase-like"/>
    <property type="match status" value="1"/>
</dbReference>
<sequence length="307" mass="33401">MTTTSDMPHPRVGVAAPSDNMLPTQDLLRMAVGLLENHGFTVIEADNILHEYGRFAGTHESRAGHFQKMAMSSAFDTLLMASGGYGALHILPYLDFSRMNPHLDWVGYSDSTVLLNARVAHTGKGGWHGAMLKQLAKGFESLDRALVKDILAGTSPHKYEAEVLADVKILNEGQHRGRLIGGNVAAFRSLMGTPHAPQPQAGDILFLEELDDDLCRVDRDLHHLAQNGWFEQLGGLIYGDFSEMHESTSRPFGFSLYEVFAYHGRNVNGPVVSAFPAGHTGLNLPLPIGKAVTLTAGTDGTTLSWEN</sequence>
<name>A0A6N4RA26_BLAVI</name>
<keyword evidence="5" id="KW-0720">Serine protease</keyword>
<dbReference type="InterPro" id="IPR027461">
    <property type="entry name" value="Carboxypeptidase_A_C_sf"/>
</dbReference>
<dbReference type="SUPFAM" id="SSF52317">
    <property type="entry name" value="Class I glutamine amidotransferase-like"/>
    <property type="match status" value="1"/>
</dbReference>
<protein>
    <submittedName>
        <fullName evidence="9">LD-carboxypeptidase</fullName>
    </submittedName>
</protein>
<dbReference type="PANTHER" id="PTHR30237:SF2">
    <property type="entry name" value="MUREIN TETRAPEPTIDE CARBOXYPEPTIDASE"/>
    <property type="match status" value="1"/>
</dbReference>
<dbReference type="InterPro" id="IPR027478">
    <property type="entry name" value="LdcA_N"/>
</dbReference>
<feature type="active site" description="Charge relay system" evidence="6">
    <location>
        <position position="208"/>
    </location>
</feature>
<organism evidence="9 10">
    <name type="scientific">Blastochloris viridis</name>
    <name type="common">Rhodopseudomonas viridis</name>
    <dbReference type="NCBI Taxonomy" id="1079"/>
    <lineage>
        <taxon>Bacteria</taxon>
        <taxon>Pseudomonadati</taxon>
        <taxon>Pseudomonadota</taxon>
        <taxon>Alphaproteobacteria</taxon>
        <taxon>Hyphomicrobiales</taxon>
        <taxon>Blastochloridaceae</taxon>
        <taxon>Blastochloris</taxon>
    </lineage>
</organism>
<dbReference type="SUPFAM" id="SSF141986">
    <property type="entry name" value="LD-carboxypeptidase A C-terminal domain-like"/>
    <property type="match status" value="1"/>
</dbReference>
<dbReference type="Gene3D" id="3.50.30.60">
    <property type="entry name" value="LD-carboxypeptidase A C-terminal domain-like"/>
    <property type="match status" value="1"/>
</dbReference>
<dbReference type="AlphaFoldDB" id="A0A6N4RA26"/>
<feature type="active site" description="Charge relay system" evidence="6">
    <location>
        <position position="279"/>
    </location>
</feature>
<dbReference type="InterPro" id="IPR040449">
    <property type="entry name" value="Peptidase_S66_N"/>
</dbReference>
<reference evidence="9 10" key="1">
    <citation type="journal article" date="2017" name="Nat. Commun.">
        <title>In situ click chemistry generation of cyclooxygenase-2 inhibitors.</title>
        <authorList>
            <person name="Bhardwaj A."/>
            <person name="Kaur J."/>
            <person name="Wuest M."/>
            <person name="Wuest F."/>
        </authorList>
    </citation>
    <scope>NUCLEOTIDE SEQUENCE [LARGE SCALE GENOMIC DNA]</scope>
    <source>
        <strain evidence="9">S2_018_000_R2_106</strain>
    </source>
</reference>
<evidence type="ECO:0000256" key="5">
    <source>
        <dbReference type="ARBA" id="ARBA00022825"/>
    </source>
</evidence>
<evidence type="ECO:0000259" key="7">
    <source>
        <dbReference type="Pfam" id="PF02016"/>
    </source>
</evidence>
<dbReference type="Proteomes" id="UP000320948">
    <property type="component" value="Unassembled WGS sequence"/>
</dbReference>
<feature type="active site" description="Nucleophile" evidence="6">
    <location>
        <position position="109"/>
    </location>
</feature>
<evidence type="ECO:0000256" key="2">
    <source>
        <dbReference type="ARBA" id="ARBA00022645"/>
    </source>
</evidence>
<feature type="domain" description="LD-carboxypeptidase N-terminal" evidence="7">
    <location>
        <begin position="12"/>
        <end position="129"/>
    </location>
</feature>
<evidence type="ECO:0000256" key="4">
    <source>
        <dbReference type="ARBA" id="ARBA00022801"/>
    </source>
</evidence>
<proteinExistence type="inferred from homology"/>
<evidence type="ECO:0000313" key="9">
    <source>
        <dbReference type="EMBL" id="TKW61841.1"/>
    </source>
</evidence>
<dbReference type="GO" id="GO:0008236">
    <property type="term" value="F:serine-type peptidase activity"/>
    <property type="evidence" value="ECO:0007669"/>
    <property type="project" value="UniProtKB-KW"/>
</dbReference>
<comment type="similarity">
    <text evidence="1">Belongs to the peptidase S66 family.</text>
</comment>
<gene>
    <name evidence="9" type="ORF">DI628_04270</name>
</gene>
<dbReference type="CDD" id="cd07025">
    <property type="entry name" value="Peptidase_S66"/>
    <property type="match status" value="1"/>
</dbReference>
<comment type="caution">
    <text evidence="9">The sequence shown here is derived from an EMBL/GenBank/DDBJ whole genome shotgun (WGS) entry which is preliminary data.</text>
</comment>
<accession>A0A6N4RA26</accession>
<dbReference type="GO" id="GO:0006508">
    <property type="term" value="P:proteolysis"/>
    <property type="evidence" value="ECO:0007669"/>
    <property type="project" value="UniProtKB-KW"/>
</dbReference>
<dbReference type="Pfam" id="PF17676">
    <property type="entry name" value="Peptidase_S66C"/>
    <property type="match status" value="1"/>
</dbReference>
<dbReference type="PANTHER" id="PTHR30237">
    <property type="entry name" value="MURAMOYLTETRAPEPTIDE CARBOXYPEPTIDASE"/>
    <property type="match status" value="1"/>
</dbReference>
<feature type="domain" description="LD-carboxypeptidase C-terminal" evidence="8">
    <location>
        <begin position="176"/>
        <end position="294"/>
    </location>
</feature>
<keyword evidence="3" id="KW-0645">Protease</keyword>
<dbReference type="InterPro" id="IPR040921">
    <property type="entry name" value="Peptidase_S66C"/>
</dbReference>
<evidence type="ECO:0000259" key="8">
    <source>
        <dbReference type="Pfam" id="PF17676"/>
    </source>
</evidence>
<dbReference type="InterPro" id="IPR003507">
    <property type="entry name" value="S66_fam"/>
</dbReference>
<evidence type="ECO:0000313" key="10">
    <source>
        <dbReference type="Proteomes" id="UP000320948"/>
    </source>
</evidence>
<dbReference type="InterPro" id="IPR029062">
    <property type="entry name" value="Class_I_gatase-like"/>
</dbReference>
<keyword evidence="4" id="KW-0378">Hydrolase</keyword>